<reference evidence="6" key="1">
    <citation type="submission" date="2017-07" db="EMBL/GenBank/DDBJ databases">
        <title>Taro Niue Genome Assembly and Annotation.</title>
        <authorList>
            <person name="Atibalentja N."/>
            <person name="Keating K."/>
            <person name="Fields C.J."/>
        </authorList>
    </citation>
    <scope>NUCLEOTIDE SEQUENCE</scope>
    <source>
        <strain evidence="6">Niue_2</strain>
        <tissue evidence="6">Leaf</tissue>
    </source>
</reference>
<keyword evidence="3" id="KW-0804">Transcription</keyword>
<evidence type="ECO:0000313" key="7">
    <source>
        <dbReference type="Proteomes" id="UP000652761"/>
    </source>
</evidence>
<evidence type="ECO:0000256" key="1">
    <source>
        <dbReference type="ARBA" id="ARBA00023015"/>
    </source>
</evidence>
<dbReference type="PANTHER" id="PTHR31719:SF43">
    <property type="entry name" value="NAC TRANSCRIPTION FACTOR 56"/>
    <property type="match status" value="1"/>
</dbReference>
<dbReference type="Proteomes" id="UP000652761">
    <property type="component" value="Unassembled WGS sequence"/>
</dbReference>
<dbReference type="InterPro" id="IPR036093">
    <property type="entry name" value="NAC_dom_sf"/>
</dbReference>
<organism evidence="6 7">
    <name type="scientific">Colocasia esculenta</name>
    <name type="common">Wild taro</name>
    <name type="synonym">Arum esculentum</name>
    <dbReference type="NCBI Taxonomy" id="4460"/>
    <lineage>
        <taxon>Eukaryota</taxon>
        <taxon>Viridiplantae</taxon>
        <taxon>Streptophyta</taxon>
        <taxon>Embryophyta</taxon>
        <taxon>Tracheophyta</taxon>
        <taxon>Spermatophyta</taxon>
        <taxon>Magnoliopsida</taxon>
        <taxon>Liliopsida</taxon>
        <taxon>Araceae</taxon>
        <taxon>Aroideae</taxon>
        <taxon>Colocasieae</taxon>
        <taxon>Colocasia</taxon>
    </lineage>
</organism>
<dbReference type="EMBL" id="NMUH01001007">
    <property type="protein sequence ID" value="MQL87811.1"/>
    <property type="molecule type" value="Genomic_DNA"/>
</dbReference>
<dbReference type="PANTHER" id="PTHR31719">
    <property type="entry name" value="NAC TRANSCRIPTION FACTOR 56"/>
    <property type="match status" value="1"/>
</dbReference>
<evidence type="ECO:0000313" key="6">
    <source>
        <dbReference type="EMBL" id="MQL87811.1"/>
    </source>
</evidence>
<proteinExistence type="predicted"/>
<dbReference type="Pfam" id="PF02365">
    <property type="entry name" value="NAM"/>
    <property type="match status" value="1"/>
</dbReference>
<accession>A0A843UW58</accession>
<sequence>QQLQQEEQEEARPPTRPVKKKAEIFILLAEGEIMADKTLAGFLPSGIRFGPTDQELVAGSSEAMASRRSGDWAPFSDALIPTVDLYGDDAYPWRVCQLLAYPYGVGSTEFYCFTPRRKKHDSGVCNPNRTVGSGTWTANRSDEPIHHRGVLVGHKVHLTFKMPPPETGGGAGQNIKKSEKVNTHWVMHEYRMAWPGFQEMVLCRVRNQKKEHDEAKDVWVTPWWEQLQEASCSCGGGGGGGNCSSSKKRKVASPLCEDAASPAQQQRRGLGQRTSSKCKALQEIAAAPPAPVIGIMDESELQRQQPEVLPAPPVVSPSAAAFPLTGGLGAEWDELLQLAMDYYSEAASIDSDAPLHQQQEQRDVCSATLRTEPVLTDASNALHVGACSSYEEAPLFSLTTGAGNGCGDDPCWCQYLQPSCSCD</sequence>
<name>A0A843UW58_COLES</name>
<keyword evidence="2" id="KW-0238">DNA-binding</keyword>
<evidence type="ECO:0000256" key="2">
    <source>
        <dbReference type="ARBA" id="ARBA00023125"/>
    </source>
</evidence>
<feature type="non-terminal residue" evidence="6">
    <location>
        <position position="1"/>
    </location>
</feature>
<comment type="caution">
    <text evidence="6">The sequence shown here is derived from an EMBL/GenBank/DDBJ whole genome shotgun (WGS) entry which is preliminary data.</text>
</comment>
<gene>
    <name evidence="6" type="ORF">Taro_020363</name>
</gene>
<dbReference type="OrthoDB" id="1076681at2759"/>
<keyword evidence="4" id="KW-0539">Nucleus</keyword>
<dbReference type="PROSITE" id="PS51005">
    <property type="entry name" value="NAC"/>
    <property type="match status" value="1"/>
</dbReference>
<dbReference type="AlphaFoldDB" id="A0A843UW58"/>
<dbReference type="GO" id="GO:0006355">
    <property type="term" value="P:regulation of DNA-templated transcription"/>
    <property type="evidence" value="ECO:0007669"/>
    <property type="project" value="InterPro"/>
</dbReference>
<evidence type="ECO:0000256" key="4">
    <source>
        <dbReference type="ARBA" id="ARBA00023242"/>
    </source>
</evidence>
<dbReference type="SUPFAM" id="SSF101941">
    <property type="entry name" value="NAC domain"/>
    <property type="match status" value="1"/>
</dbReference>
<feature type="domain" description="NAC" evidence="5">
    <location>
        <begin position="43"/>
        <end position="208"/>
    </location>
</feature>
<protein>
    <recommendedName>
        <fullName evidence="5">NAC domain-containing protein</fullName>
    </recommendedName>
</protein>
<evidence type="ECO:0000256" key="3">
    <source>
        <dbReference type="ARBA" id="ARBA00023163"/>
    </source>
</evidence>
<keyword evidence="7" id="KW-1185">Reference proteome</keyword>
<evidence type="ECO:0000259" key="5">
    <source>
        <dbReference type="PROSITE" id="PS51005"/>
    </source>
</evidence>
<dbReference type="GO" id="GO:0003677">
    <property type="term" value="F:DNA binding"/>
    <property type="evidence" value="ECO:0007669"/>
    <property type="project" value="UniProtKB-KW"/>
</dbReference>
<dbReference type="Gene3D" id="2.170.150.80">
    <property type="entry name" value="NAC domain"/>
    <property type="match status" value="1"/>
</dbReference>
<dbReference type="InterPro" id="IPR003441">
    <property type="entry name" value="NAC-dom"/>
</dbReference>
<keyword evidence="1" id="KW-0805">Transcription regulation</keyword>